<sequence>MELAADISPCCSSSEQEEGDVNIDEVQERDIKAEPVSKLRFAAEQWLKRRRELPVELVYPAKVEGRWLVFWLPPVYSQIYINPRVEPGGRIVSNACTIICVLLCHYLESKTPQPVRMQDGSLNTEYMTTFADIIGEANNIHHYLNNRGILRMVNLTVPEAITASRYRGKNLKEWFFFFDSHSHFEFGSCIGYSPRLDYPTFSVVGNWYAELCTKMAHGREPQALEMTFLYMSVRAYNASSSARVEESLPPKAKSNRNLQTTNV</sequence>
<dbReference type="OrthoDB" id="5797993at2759"/>
<accession>A0A7R8WKV5</accession>
<reference evidence="1" key="1">
    <citation type="submission" date="2020-11" db="EMBL/GenBank/DDBJ databases">
        <authorList>
            <person name="Tran Van P."/>
        </authorList>
    </citation>
    <scope>NUCLEOTIDE SEQUENCE</scope>
</reference>
<gene>
    <name evidence="1" type="ORF">CTOB1V02_LOCUS8359</name>
</gene>
<dbReference type="EMBL" id="OB662730">
    <property type="protein sequence ID" value="CAD7230501.1"/>
    <property type="molecule type" value="Genomic_DNA"/>
</dbReference>
<dbReference type="AlphaFoldDB" id="A0A7R8WKV5"/>
<protein>
    <submittedName>
        <fullName evidence="1">Uncharacterized protein</fullName>
    </submittedName>
</protein>
<evidence type="ECO:0000313" key="1">
    <source>
        <dbReference type="EMBL" id="CAD7230501.1"/>
    </source>
</evidence>
<organism evidence="1">
    <name type="scientific">Cyprideis torosa</name>
    <dbReference type="NCBI Taxonomy" id="163714"/>
    <lineage>
        <taxon>Eukaryota</taxon>
        <taxon>Metazoa</taxon>
        <taxon>Ecdysozoa</taxon>
        <taxon>Arthropoda</taxon>
        <taxon>Crustacea</taxon>
        <taxon>Oligostraca</taxon>
        <taxon>Ostracoda</taxon>
        <taxon>Podocopa</taxon>
        <taxon>Podocopida</taxon>
        <taxon>Cytherocopina</taxon>
        <taxon>Cytheroidea</taxon>
        <taxon>Cytherideidae</taxon>
        <taxon>Cyprideis</taxon>
    </lineage>
</organism>
<proteinExistence type="predicted"/>
<name>A0A7R8WKV5_9CRUS</name>